<proteinExistence type="predicted"/>
<name>A0A4Z1NUC3_9PEZI</name>
<comment type="caution">
    <text evidence="1">The sequence shown here is derived from an EMBL/GenBank/DDBJ whole genome shotgun (WGS) entry which is preliminary data.</text>
</comment>
<dbReference type="EMBL" id="SNSC02000014">
    <property type="protein sequence ID" value="TID18489.1"/>
    <property type="molecule type" value="Genomic_DNA"/>
</dbReference>
<evidence type="ECO:0000313" key="1">
    <source>
        <dbReference type="EMBL" id="TID18489.1"/>
    </source>
</evidence>
<accession>A0A4Z1NUC3</accession>
<dbReference type="Proteomes" id="UP000298493">
    <property type="component" value="Unassembled WGS sequence"/>
</dbReference>
<dbReference type="AlphaFoldDB" id="A0A4Z1NUC3"/>
<gene>
    <name evidence="1" type="ORF">E6O75_ATG06565</name>
</gene>
<reference evidence="1 2" key="1">
    <citation type="submission" date="2019-04" db="EMBL/GenBank/DDBJ databases">
        <title>High contiguity whole genome sequence and gene annotation resource for two Venturia nashicola isolates.</title>
        <authorList>
            <person name="Prokchorchik M."/>
            <person name="Won K."/>
            <person name="Lee Y."/>
            <person name="Choi E.D."/>
            <person name="Segonzac C."/>
            <person name="Sohn K.H."/>
        </authorList>
    </citation>
    <scope>NUCLEOTIDE SEQUENCE [LARGE SCALE GENOMIC DNA]</scope>
    <source>
        <strain evidence="1 2">PRI2</strain>
    </source>
</reference>
<organism evidence="1 2">
    <name type="scientific">Venturia nashicola</name>
    <dbReference type="NCBI Taxonomy" id="86259"/>
    <lineage>
        <taxon>Eukaryota</taxon>
        <taxon>Fungi</taxon>
        <taxon>Dikarya</taxon>
        <taxon>Ascomycota</taxon>
        <taxon>Pezizomycotina</taxon>
        <taxon>Dothideomycetes</taxon>
        <taxon>Pleosporomycetidae</taxon>
        <taxon>Venturiales</taxon>
        <taxon>Venturiaceae</taxon>
        <taxon>Venturia</taxon>
    </lineage>
</organism>
<protein>
    <submittedName>
        <fullName evidence="1">G2/mitotic-specific cyclin-4</fullName>
    </submittedName>
</protein>
<sequence>MSLFAQLRKGCHLGPISNLPLEIRQIIFGYTISPFKRPEDVGLGYIADPFITQDFLALCKDFNQSITILQSYTEENTGAGWLTSVREKWRREWETCMSEMLEEDKEVWYKWYYLGVSGDRPGWSLYKHFKMIVEQMRIGLAYSAMRTPEMCAATELYEMRTGEVYMHQSYVNDPSRFRDEAVLKALDSVR</sequence>
<evidence type="ECO:0000313" key="2">
    <source>
        <dbReference type="Proteomes" id="UP000298493"/>
    </source>
</evidence>
<keyword evidence="2" id="KW-1185">Reference proteome</keyword>